<keyword evidence="4" id="KW-0378">Hydrolase</keyword>
<dbReference type="PANTHER" id="PTHR42877:SF4">
    <property type="entry name" value="FAD_NAD(P)-BINDING DOMAIN-CONTAINING PROTEIN-RELATED"/>
    <property type="match status" value="1"/>
</dbReference>
<comment type="caution">
    <text evidence="4">The sequence shown here is derived from an EMBL/GenBank/DDBJ whole genome shotgun (WGS) entry which is preliminary data.</text>
</comment>
<dbReference type="STRING" id="106004.A0A1Y2G1E8"/>
<evidence type="ECO:0000256" key="1">
    <source>
        <dbReference type="ARBA" id="ARBA00010139"/>
    </source>
</evidence>
<feature type="domain" description="Alpha/beta hydrolase fold-3" evidence="3">
    <location>
        <begin position="78"/>
        <end position="288"/>
    </location>
</feature>
<dbReference type="Pfam" id="PF13450">
    <property type="entry name" value="NAD_binding_8"/>
    <property type="match status" value="1"/>
</dbReference>
<accession>A0A1Y2G1E8</accession>
<dbReference type="InterPro" id="IPR013094">
    <property type="entry name" value="AB_hydrolase_3"/>
</dbReference>
<dbReference type="EMBL" id="MCGR01000003">
    <property type="protein sequence ID" value="ORY90729.1"/>
    <property type="molecule type" value="Genomic_DNA"/>
</dbReference>
<evidence type="ECO:0000313" key="4">
    <source>
        <dbReference type="EMBL" id="ORY90729.1"/>
    </source>
</evidence>
<dbReference type="Gene3D" id="3.50.50.60">
    <property type="entry name" value="FAD/NAD(P)-binding domain"/>
    <property type="match status" value="2"/>
</dbReference>
<dbReference type="InterPro" id="IPR036188">
    <property type="entry name" value="FAD/NAD-bd_sf"/>
</dbReference>
<name>A0A1Y2G1E8_9BASI</name>
<evidence type="ECO:0000256" key="2">
    <source>
        <dbReference type="SAM" id="MobiDB-lite"/>
    </source>
</evidence>
<proteinExistence type="inferred from homology"/>
<organism evidence="4 5">
    <name type="scientific">Leucosporidium creatinivorum</name>
    <dbReference type="NCBI Taxonomy" id="106004"/>
    <lineage>
        <taxon>Eukaryota</taxon>
        <taxon>Fungi</taxon>
        <taxon>Dikarya</taxon>
        <taxon>Basidiomycota</taxon>
        <taxon>Pucciniomycotina</taxon>
        <taxon>Microbotryomycetes</taxon>
        <taxon>Leucosporidiales</taxon>
        <taxon>Leucosporidium</taxon>
    </lineage>
</organism>
<dbReference type="SUPFAM" id="SSF53474">
    <property type="entry name" value="alpha/beta-Hydrolases"/>
    <property type="match status" value="1"/>
</dbReference>
<feature type="compositionally biased region" description="Low complexity" evidence="2">
    <location>
        <begin position="316"/>
        <end position="333"/>
    </location>
</feature>
<dbReference type="OrthoDB" id="74360at2759"/>
<reference evidence="4 5" key="1">
    <citation type="submission" date="2016-07" db="EMBL/GenBank/DDBJ databases">
        <title>Pervasive Adenine N6-methylation of Active Genes in Fungi.</title>
        <authorList>
            <consortium name="DOE Joint Genome Institute"/>
            <person name="Mondo S.J."/>
            <person name="Dannebaum R.O."/>
            <person name="Kuo R.C."/>
            <person name="Labutti K."/>
            <person name="Haridas S."/>
            <person name="Kuo A."/>
            <person name="Salamov A."/>
            <person name="Ahrendt S.R."/>
            <person name="Lipzen A."/>
            <person name="Sullivan W."/>
            <person name="Andreopoulos W.B."/>
            <person name="Clum A."/>
            <person name="Lindquist E."/>
            <person name="Daum C."/>
            <person name="Ramamoorthy G.K."/>
            <person name="Gryganskyi A."/>
            <person name="Culley D."/>
            <person name="Magnuson J.K."/>
            <person name="James T.Y."/>
            <person name="O'Malley M.A."/>
            <person name="Stajich J.E."/>
            <person name="Spatafora J.W."/>
            <person name="Visel A."/>
            <person name="Grigoriev I.V."/>
        </authorList>
    </citation>
    <scope>NUCLEOTIDE SEQUENCE [LARGE SCALE GENOMIC DNA]</scope>
    <source>
        <strain evidence="4 5">62-1032</strain>
    </source>
</reference>
<dbReference type="InterPro" id="IPR029058">
    <property type="entry name" value="AB_hydrolase_fold"/>
</dbReference>
<evidence type="ECO:0000259" key="3">
    <source>
        <dbReference type="Pfam" id="PF07859"/>
    </source>
</evidence>
<dbReference type="PANTHER" id="PTHR42877">
    <property type="entry name" value="L-ORNITHINE N(5)-MONOOXYGENASE-RELATED"/>
    <property type="match status" value="1"/>
</dbReference>
<dbReference type="Gene3D" id="3.40.50.1820">
    <property type="entry name" value="alpha/beta hydrolase"/>
    <property type="match status" value="1"/>
</dbReference>
<dbReference type="AlphaFoldDB" id="A0A1Y2G1E8"/>
<dbReference type="Pfam" id="PF07859">
    <property type="entry name" value="Abhydrolase_3"/>
    <property type="match status" value="1"/>
</dbReference>
<dbReference type="Proteomes" id="UP000193467">
    <property type="component" value="Unassembled WGS sequence"/>
</dbReference>
<evidence type="ECO:0000313" key="5">
    <source>
        <dbReference type="Proteomes" id="UP000193467"/>
    </source>
</evidence>
<gene>
    <name evidence="4" type="ORF">BCR35DRAFT_349664</name>
</gene>
<keyword evidence="5" id="KW-1185">Reference proteome</keyword>
<dbReference type="GO" id="GO:0016787">
    <property type="term" value="F:hydrolase activity"/>
    <property type="evidence" value="ECO:0007669"/>
    <property type="project" value="UniProtKB-KW"/>
</dbReference>
<feature type="region of interest" description="Disordered" evidence="2">
    <location>
        <begin position="316"/>
        <end position="336"/>
    </location>
</feature>
<protein>
    <submittedName>
        <fullName evidence="4">Alpha/beta hydrolase fold-domain-containing protein</fullName>
    </submittedName>
</protein>
<comment type="similarity">
    <text evidence="1">Belongs to the FAD-binding monooxygenase family.</text>
</comment>
<sequence>MSRPNEKVHKLDPELLAAYTATPWIVANESNVQAIRDAGGVSAPAPVPEGVEVLDVDQDGVQGKLYRKVNAPEVSPVLVWCHGGGYLFGTPAMHAGLYFQFVEAGMTVFAPRYRLSPEHPFPAPQQDALRAWDWIASGAGRHLGVAPSRLALGGTSAGGGLAASIALQLRDRGHALQPSALVLNIPWLARPPREEASKTSWSSVKFDRIWSLANAQFAAEAYFPSKTADLDKYAFAADHPSLHGLPPTIVSVSELDVLRDSAIEWATRVMRDSEKGAELHVYRGAYHGSSGAVPSAAGSTLTYIEPLYITNMVSSTSNGSHSNGHSNGSHSNGATPYTYLHEPGFQQTHKRIIIVGGGMSGIQMAYTLSRKHKNVEFVIYEECDSEGGTWTRNRYPGVQCDVYSAVYQFTWAPNPRWSKIYAEGGEILNYIRNTVSDFGLSKFFRLKHKVVGASFSEANGKWSVDVEGPGGRFTDTADIFISAMGCLNLWKWPQLPGRELYKGTLLHSAAWPEGGMEQLAGKRVACIGNGASAVQLVPSIVNAVGNLDFYFRTPGWMGGKPPPGTQVLNSDHTPTFHYTEEQKQKWAADPASFMAYRKAIEAEYDHGLWGALNRDNQYQHTRRAAMQARMEAKIADPELRKKLIPDFPAGCRRVTPEDGFLEALQVPQTEVLNTPLAAFTEKGLLLSTGEEREYDVIIAATGFETNFRPPFPIRGLGGVDLATKWTEDYAQSFGGVVVDGFPNYWCFMGPASPVGQGSILSAIEMQSHYFSQLLTIVQESRIKYLVPKAERVAQYNEHLQSLMPDLVWTSPCNSWFKDGPTGRIVAGYPPSPNFELTKPLLPLLPLTTSAGSMWHYSKTIAKPRLEDFDISYQHKNPYTYLANGWVDGEEDFTYTKPESGLNSLPWTQYLSTGAQ</sequence>
<dbReference type="InParanoid" id="A0A1Y2G1E8"/>
<dbReference type="SUPFAM" id="SSF51905">
    <property type="entry name" value="FAD/NAD(P)-binding domain"/>
    <property type="match status" value="3"/>
</dbReference>
<dbReference type="InterPro" id="IPR051209">
    <property type="entry name" value="FAD-bind_Monooxygenase_sf"/>
</dbReference>